<organism evidence="9">
    <name type="scientific">marine metagenome</name>
    <dbReference type="NCBI Taxonomy" id="408172"/>
    <lineage>
        <taxon>unclassified sequences</taxon>
        <taxon>metagenomes</taxon>
        <taxon>ecological metagenomes</taxon>
    </lineage>
</organism>
<protein>
    <recommendedName>
        <fullName evidence="8">Rieske domain-containing protein</fullName>
    </recommendedName>
</protein>
<feature type="domain" description="Rieske" evidence="8">
    <location>
        <begin position="75"/>
        <end position="182"/>
    </location>
</feature>
<keyword evidence="6" id="KW-0411">Iron-sulfur</keyword>
<evidence type="ECO:0000313" key="9">
    <source>
        <dbReference type="EMBL" id="SVA61487.1"/>
    </source>
</evidence>
<evidence type="ECO:0000256" key="5">
    <source>
        <dbReference type="ARBA" id="ARBA00023004"/>
    </source>
</evidence>
<evidence type="ECO:0000256" key="7">
    <source>
        <dbReference type="SAM" id="MobiDB-lite"/>
    </source>
</evidence>
<keyword evidence="3" id="KW-0479">Metal-binding</keyword>
<keyword evidence="5" id="KW-0408">Iron</keyword>
<keyword evidence="2" id="KW-0001">2Fe-2S</keyword>
<dbReference type="EMBL" id="UINC01014416">
    <property type="protein sequence ID" value="SVA61487.1"/>
    <property type="molecule type" value="Genomic_DNA"/>
</dbReference>
<keyword evidence="4" id="KW-0560">Oxidoreductase</keyword>
<dbReference type="Pfam" id="PF00848">
    <property type="entry name" value="Ring_hydroxyl_A"/>
    <property type="match status" value="1"/>
</dbReference>
<dbReference type="SUPFAM" id="SSF50022">
    <property type="entry name" value="ISP domain"/>
    <property type="match status" value="1"/>
</dbReference>
<dbReference type="CDD" id="cd08882">
    <property type="entry name" value="RHO_alpha_C_MupW-like"/>
    <property type="match status" value="1"/>
</dbReference>
<dbReference type="GO" id="GO:0005506">
    <property type="term" value="F:iron ion binding"/>
    <property type="evidence" value="ECO:0007669"/>
    <property type="project" value="InterPro"/>
</dbReference>
<dbReference type="InterPro" id="IPR017941">
    <property type="entry name" value="Rieske_2Fe-2S"/>
</dbReference>
<comment type="cofactor">
    <cofactor evidence="1">
        <name>Fe cation</name>
        <dbReference type="ChEBI" id="CHEBI:24875"/>
    </cofactor>
</comment>
<dbReference type="AlphaFoldDB" id="A0A381XBC7"/>
<name>A0A381XBC7_9ZZZZ</name>
<gene>
    <name evidence="9" type="ORF">METZ01_LOCUS114341</name>
</gene>
<dbReference type="PANTHER" id="PTHR43756">
    <property type="entry name" value="CHOLINE MONOOXYGENASE, CHLOROPLASTIC"/>
    <property type="match status" value="1"/>
</dbReference>
<dbReference type="Gene3D" id="3.90.380.10">
    <property type="entry name" value="Naphthalene 1,2-dioxygenase Alpha Subunit, Chain A, domain 1"/>
    <property type="match status" value="1"/>
</dbReference>
<dbReference type="Pfam" id="PF00355">
    <property type="entry name" value="Rieske"/>
    <property type="match status" value="1"/>
</dbReference>
<evidence type="ECO:0000256" key="6">
    <source>
        <dbReference type="ARBA" id="ARBA00023014"/>
    </source>
</evidence>
<dbReference type="CDD" id="cd03469">
    <property type="entry name" value="Rieske_RO_Alpha_N"/>
    <property type="match status" value="1"/>
</dbReference>
<dbReference type="PANTHER" id="PTHR43756:SF5">
    <property type="entry name" value="CHOLINE MONOOXYGENASE, CHLOROPLASTIC"/>
    <property type="match status" value="1"/>
</dbReference>
<dbReference type="InterPro" id="IPR036922">
    <property type="entry name" value="Rieske_2Fe-2S_sf"/>
</dbReference>
<sequence>MSEKIKEKEENLEPGEARSPYTSYTEYLGEDSKKLPDFMMEENYKFLGSEDISMERYTSKEFFKKEAECMWTRVWQFACRVEDIPEVGDSLVYDILDYSFLIVRSEENKIQAFYNSCLHRGRKLKTERGISKDLECPFHGYCWNLDGTLKHTPAAWDFPHVKAEEWSLPEVRVELWQGFVFINMDDNAVSLEEYLAPLPEHHERWNLEDCKKVIHVSKVVPGNWKTVQEAFMEAFHATKIHPEILPFQADENARYDIYGDHMNRNLALVGKPGPHCWPVTEQEILDTISYGSGRVFDENKTIVPEGEEARKVAAEAARKAYSAADGHDYSDKSDAEMLDALVYNVFPNFSPWGGFPRNLIYRFRPNGTREDSAIMEAFFLQRNHKDPEKQEPYEPIPIHYLSEDENWDDAEELIGIGVIFDQDMSNIPEVERGMRASKKGTVTYANYQESRIRHYHQTIDKYISKGPFKP</sequence>
<evidence type="ECO:0000256" key="1">
    <source>
        <dbReference type="ARBA" id="ARBA00001962"/>
    </source>
</evidence>
<feature type="region of interest" description="Disordered" evidence="7">
    <location>
        <begin position="1"/>
        <end position="20"/>
    </location>
</feature>
<evidence type="ECO:0000256" key="3">
    <source>
        <dbReference type="ARBA" id="ARBA00022723"/>
    </source>
</evidence>
<dbReference type="SUPFAM" id="SSF55961">
    <property type="entry name" value="Bet v1-like"/>
    <property type="match status" value="1"/>
</dbReference>
<dbReference type="GO" id="GO:0016491">
    <property type="term" value="F:oxidoreductase activity"/>
    <property type="evidence" value="ECO:0007669"/>
    <property type="project" value="UniProtKB-KW"/>
</dbReference>
<feature type="compositionally biased region" description="Basic and acidic residues" evidence="7">
    <location>
        <begin position="1"/>
        <end position="11"/>
    </location>
</feature>
<dbReference type="PROSITE" id="PS51296">
    <property type="entry name" value="RIESKE"/>
    <property type="match status" value="1"/>
</dbReference>
<accession>A0A381XBC7</accession>
<evidence type="ECO:0000256" key="2">
    <source>
        <dbReference type="ARBA" id="ARBA00022714"/>
    </source>
</evidence>
<evidence type="ECO:0000259" key="8">
    <source>
        <dbReference type="PROSITE" id="PS51296"/>
    </source>
</evidence>
<reference evidence="9" key="1">
    <citation type="submission" date="2018-05" db="EMBL/GenBank/DDBJ databases">
        <authorList>
            <person name="Lanie J.A."/>
            <person name="Ng W.-L."/>
            <person name="Kazmierczak K.M."/>
            <person name="Andrzejewski T.M."/>
            <person name="Davidsen T.M."/>
            <person name="Wayne K.J."/>
            <person name="Tettelin H."/>
            <person name="Glass J.I."/>
            <person name="Rusch D."/>
            <person name="Podicherti R."/>
            <person name="Tsui H.-C.T."/>
            <person name="Winkler M.E."/>
        </authorList>
    </citation>
    <scope>NUCLEOTIDE SEQUENCE</scope>
</reference>
<proteinExistence type="predicted"/>
<evidence type="ECO:0000256" key="4">
    <source>
        <dbReference type="ARBA" id="ARBA00023002"/>
    </source>
</evidence>
<dbReference type="GO" id="GO:0051537">
    <property type="term" value="F:2 iron, 2 sulfur cluster binding"/>
    <property type="evidence" value="ECO:0007669"/>
    <property type="project" value="UniProtKB-KW"/>
</dbReference>
<dbReference type="PRINTS" id="PR00090">
    <property type="entry name" value="RNGDIOXGNASE"/>
</dbReference>
<dbReference type="InterPro" id="IPR015879">
    <property type="entry name" value="Ring_hydroxy_dOase_asu_C_dom"/>
</dbReference>
<dbReference type="Gene3D" id="2.102.10.10">
    <property type="entry name" value="Rieske [2Fe-2S] iron-sulphur domain"/>
    <property type="match status" value="1"/>
</dbReference>
<dbReference type="InterPro" id="IPR001663">
    <property type="entry name" value="Rng_hydr_dOase-A"/>
</dbReference>